<protein>
    <recommendedName>
        <fullName evidence="2">PIN like domain-containing protein</fullName>
    </recommendedName>
</protein>
<feature type="domain" description="PIN like" evidence="2">
    <location>
        <begin position="23"/>
        <end position="229"/>
    </location>
</feature>
<evidence type="ECO:0000256" key="1">
    <source>
        <dbReference type="SAM" id="Coils"/>
    </source>
</evidence>
<dbReference type="AlphaFoldDB" id="A0A9X7CCR5"/>
<dbReference type="RefSeq" id="WP_098770964.1">
    <property type="nucleotide sequence ID" value="NZ_NUIQ01000078.1"/>
</dbReference>
<dbReference type="EMBL" id="NUIQ01000078">
    <property type="protein sequence ID" value="PGO78143.1"/>
    <property type="molecule type" value="Genomic_DNA"/>
</dbReference>
<keyword evidence="1" id="KW-0175">Coiled coil</keyword>
<proteinExistence type="predicted"/>
<reference evidence="3 4" key="1">
    <citation type="submission" date="2017-09" db="EMBL/GenBank/DDBJ databases">
        <title>Large-scale bioinformatics analysis of Bacillus genomes uncovers conserved roles of natural products in bacterial physiology.</title>
        <authorList>
            <consortium name="Agbiome Team Llc"/>
            <person name="Bleich R.M."/>
            <person name="Grubbs K.J."/>
            <person name="Santa Maria K.C."/>
            <person name="Allen S.E."/>
            <person name="Farag S."/>
            <person name="Shank E.A."/>
            <person name="Bowers A."/>
        </authorList>
    </citation>
    <scope>NUCLEOTIDE SEQUENCE [LARGE SCALE GENOMIC DNA]</scope>
    <source>
        <strain evidence="3 4">AFS049141</strain>
    </source>
</reference>
<evidence type="ECO:0000313" key="3">
    <source>
        <dbReference type="EMBL" id="PGO78143.1"/>
    </source>
</evidence>
<sequence>MKSYEKYFNYQPDFKKLFEEGAIIVPDTNFLLAAYQSRNVTIDEVKKVLEGLNRNNRLIIPEQVIQEFSENRQRIILEQIASIDDETNKVYNPQKEMKKFMPAAETSAEIVEAQKKRDALYNASQEYKNSLKKVREKILALINHDEYFEFIKELCHKSFYPYSKSKDILREEGLRRISLGIKPGTNENKIDPTGDYIIWSEMMTLKQNVVFVSNDQKKDWIHKNNKNQQLGVDQTLLSEFYSVTGGKYFVHVTPKEFIKFLVPELEKAVEEDLDRASLILSIDAQDINSISENRNFWEVILNRIPTTEDANAMEKLLRSTGVTEYPLVFLTYEDEKAHSIVVSSHDIQTDAMELISQKIQKHFSSELLFLSYPSPLLLNEV</sequence>
<dbReference type="Proteomes" id="UP000223834">
    <property type="component" value="Unassembled WGS sequence"/>
</dbReference>
<accession>A0A9X7CCR5</accession>
<organism evidence="3 4">
    <name type="scientific">Bacillus cereus</name>
    <dbReference type="NCBI Taxonomy" id="1396"/>
    <lineage>
        <taxon>Bacteria</taxon>
        <taxon>Bacillati</taxon>
        <taxon>Bacillota</taxon>
        <taxon>Bacilli</taxon>
        <taxon>Bacillales</taxon>
        <taxon>Bacillaceae</taxon>
        <taxon>Bacillus</taxon>
        <taxon>Bacillus cereus group</taxon>
    </lineage>
</organism>
<dbReference type="InterPro" id="IPR041578">
    <property type="entry name" value="PIN_8"/>
</dbReference>
<evidence type="ECO:0000313" key="4">
    <source>
        <dbReference type="Proteomes" id="UP000223834"/>
    </source>
</evidence>
<feature type="coiled-coil region" evidence="1">
    <location>
        <begin position="103"/>
        <end position="137"/>
    </location>
</feature>
<evidence type="ECO:0000259" key="2">
    <source>
        <dbReference type="Pfam" id="PF18476"/>
    </source>
</evidence>
<name>A0A9X7CCR5_BACCE</name>
<comment type="caution">
    <text evidence="3">The sequence shown here is derived from an EMBL/GenBank/DDBJ whole genome shotgun (WGS) entry which is preliminary data.</text>
</comment>
<gene>
    <name evidence="3" type="ORF">CN980_09900</name>
</gene>
<dbReference type="Pfam" id="PF18476">
    <property type="entry name" value="PIN_8"/>
    <property type="match status" value="1"/>
</dbReference>